<dbReference type="InterPro" id="IPR027417">
    <property type="entry name" value="P-loop_NTPase"/>
</dbReference>
<organism evidence="6 7">
    <name type="scientific">Paenibacillus gyeongsangnamensis</name>
    <dbReference type="NCBI Taxonomy" id="3388067"/>
    <lineage>
        <taxon>Bacteria</taxon>
        <taxon>Bacillati</taxon>
        <taxon>Bacillota</taxon>
        <taxon>Bacilli</taxon>
        <taxon>Bacillales</taxon>
        <taxon>Paenibacillaceae</taxon>
        <taxon>Paenibacillus</taxon>
    </lineage>
</organism>
<dbReference type="Proteomes" id="UP001527882">
    <property type="component" value="Unassembled WGS sequence"/>
</dbReference>
<dbReference type="InterPro" id="IPR017871">
    <property type="entry name" value="ABC_transporter-like_CS"/>
</dbReference>
<dbReference type="InterPro" id="IPR003593">
    <property type="entry name" value="AAA+_ATPase"/>
</dbReference>
<keyword evidence="4 6" id="KW-0067">ATP-binding</keyword>
<dbReference type="PROSITE" id="PS00211">
    <property type="entry name" value="ABC_TRANSPORTER_1"/>
    <property type="match status" value="1"/>
</dbReference>
<dbReference type="GO" id="GO:0005524">
    <property type="term" value="F:ATP binding"/>
    <property type="evidence" value="ECO:0007669"/>
    <property type="project" value="UniProtKB-KW"/>
</dbReference>
<dbReference type="PANTHER" id="PTHR42734">
    <property type="entry name" value="METAL TRANSPORT SYSTEM ATP-BINDING PROTEIN TM_0124-RELATED"/>
    <property type="match status" value="1"/>
</dbReference>
<keyword evidence="3" id="KW-0547">Nucleotide-binding</keyword>
<comment type="similarity">
    <text evidence="1">Belongs to the ABC transporter superfamily.</text>
</comment>
<dbReference type="InterPro" id="IPR050153">
    <property type="entry name" value="Metal_Ion_Import_ABC"/>
</dbReference>
<dbReference type="Gene3D" id="3.40.50.300">
    <property type="entry name" value="P-loop containing nucleotide triphosphate hydrolases"/>
    <property type="match status" value="1"/>
</dbReference>
<sequence>MTAHSESQETEPVIDIRHVSYRRDNQTLLKDINWLVRLREHSAILGLNGSGKTTLLNMINGYIWPTEGTIRVLGETYGETDLREMRKSIGWVSSSFQEKLYGTDKSQHVVISGKFATIRLFDHVETADLERADEYMRQLGCLHLWDRAYQTCSQGEKQKLLIARALMASPRLLILDEPCNGLDVFSREQLLSSIGEWAGRDDTPTVLLVTHHTEEILPLFRSTLLIRRGEVFASGATSELLTSDRLSRFFESPVEVERRSDRAWLTLHSV</sequence>
<keyword evidence="7" id="KW-1185">Reference proteome</keyword>
<keyword evidence="2" id="KW-0813">Transport</keyword>
<name>A0ABT4Q930_9BACL</name>
<evidence type="ECO:0000313" key="6">
    <source>
        <dbReference type="EMBL" id="MCZ8513365.1"/>
    </source>
</evidence>
<dbReference type="SUPFAM" id="SSF52540">
    <property type="entry name" value="P-loop containing nucleoside triphosphate hydrolases"/>
    <property type="match status" value="1"/>
</dbReference>
<comment type="caution">
    <text evidence="6">The sequence shown here is derived from an EMBL/GenBank/DDBJ whole genome shotgun (WGS) entry which is preliminary data.</text>
</comment>
<accession>A0ABT4Q930</accession>
<evidence type="ECO:0000256" key="1">
    <source>
        <dbReference type="ARBA" id="ARBA00005417"/>
    </source>
</evidence>
<evidence type="ECO:0000256" key="2">
    <source>
        <dbReference type="ARBA" id="ARBA00022448"/>
    </source>
</evidence>
<protein>
    <submittedName>
        <fullName evidence="6">ABC transporter ATP-binding protein</fullName>
    </submittedName>
</protein>
<gene>
    <name evidence="6" type="ORF">O9H85_13190</name>
</gene>
<evidence type="ECO:0000256" key="4">
    <source>
        <dbReference type="ARBA" id="ARBA00022840"/>
    </source>
</evidence>
<dbReference type="PROSITE" id="PS50893">
    <property type="entry name" value="ABC_TRANSPORTER_2"/>
    <property type="match status" value="1"/>
</dbReference>
<reference evidence="6 7" key="1">
    <citation type="submission" date="2022-12" db="EMBL/GenBank/DDBJ databases">
        <title>Draft genome sequence of Paenibacillus sp. dW9.</title>
        <authorList>
            <person name="Choi E.-W."/>
            <person name="Kim D.-U."/>
        </authorList>
    </citation>
    <scope>NUCLEOTIDE SEQUENCE [LARGE SCALE GENOMIC DNA]</scope>
    <source>
        <strain evidence="7">dW9</strain>
    </source>
</reference>
<evidence type="ECO:0000259" key="5">
    <source>
        <dbReference type="PROSITE" id="PS50893"/>
    </source>
</evidence>
<dbReference type="SMART" id="SM00382">
    <property type="entry name" value="AAA"/>
    <property type="match status" value="1"/>
</dbReference>
<evidence type="ECO:0000313" key="7">
    <source>
        <dbReference type="Proteomes" id="UP001527882"/>
    </source>
</evidence>
<proteinExistence type="inferred from homology"/>
<dbReference type="InterPro" id="IPR003439">
    <property type="entry name" value="ABC_transporter-like_ATP-bd"/>
</dbReference>
<evidence type="ECO:0000256" key="3">
    <source>
        <dbReference type="ARBA" id="ARBA00022741"/>
    </source>
</evidence>
<dbReference type="Pfam" id="PF00005">
    <property type="entry name" value="ABC_tran"/>
    <property type="match status" value="1"/>
</dbReference>
<dbReference type="EMBL" id="JAQAGZ010000007">
    <property type="protein sequence ID" value="MCZ8513365.1"/>
    <property type="molecule type" value="Genomic_DNA"/>
</dbReference>
<feature type="domain" description="ABC transporter" evidence="5">
    <location>
        <begin position="14"/>
        <end position="253"/>
    </location>
</feature>
<dbReference type="PANTHER" id="PTHR42734:SF17">
    <property type="entry name" value="METAL TRANSPORT SYSTEM ATP-BINDING PROTEIN TM_0124-RELATED"/>
    <property type="match status" value="1"/>
</dbReference>
<dbReference type="RefSeq" id="WP_269881862.1">
    <property type="nucleotide sequence ID" value="NZ_JAQAGZ010000007.1"/>
</dbReference>